<organism evidence="6 7">
    <name type="scientific">Monosiga brevicollis</name>
    <name type="common">Choanoflagellate</name>
    <dbReference type="NCBI Taxonomy" id="81824"/>
    <lineage>
        <taxon>Eukaryota</taxon>
        <taxon>Choanoflagellata</taxon>
        <taxon>Craspedida</taxon>
        <taxon>Salpingoecidae</taxon>
        <taxon>Monosiga</taxon>
    </lineage>
</organism>
<dbReference type="InParanoid" id="A9VDB3"/>
<dbReference type="InterPro" id="IPR002181">
    <property type="entry name" value="Fibrinogen_a/b/g_C_dom"/>
</dbReference>
<dbReference type="PANTHER" id="PTHR16146:SF46">
    <property type="entry name" value="INTELECTIN-1A-RELATED"/>
    <property type="match status" value="1"/>
</dbReference>
<keyword evidence="7" id="KW-1185">Reference proteome</keyword>
<dbReference type="AlphaFoldDB" id="A9VDB3"/>
<dbReference type="PANTHER" id="PTHR16146">
    <property type="entry name" value="INTELECTIN"/>
    <property type="match status" value="1"/>
</dbReference>
<dbReference type="KEGG" id="mbr:MONBRDRAFT_39264"/>
<dbReference type="GeneID" id="5895929"/>
<dbReference type="GO" id="GO:0046872">
    <property type="term" value="F:metal ion binding"/>
    <property type="evidence" value="ECO:0007669"/>
    <property type="project" value="UniProtKB-KW"/>
</dbReference>
<protein>
    <recommendedName>
        <fullName evidence="5">Fibrinogen C-terminal domain-containing protein</fullName>
    </recommendedName>
</protein>
<dbReference type="Proteomes" id="UP000001357">
    <property type="component" value="Unassembled WGS sequence"/>
</dbReference>
<dbReference type="NCBIfam" id="NF040941">
    <property type="entry name" value="GGGWT_bact"/>
    <property type="match status" value="1"/>
</dbReference>
<keyword evidence="1" id="KW-0479">Metal-binding</keyword>
<name>A9VDB3_MONBE</name>
<gene>
    <name evidence="6" type="ORF">MONBRDRAFT_39264</name>
</gene>
<evidence type="ECO:0000259" key="5">
    <source>
        <dbReference type="Pfam" id="PF00147"/>
    </source>
</evidence>
<keyword evidence="2" id="KW-0430">Lectin</keyword>
<evidence type="ECO:0000313" key="7">
    <source>
        <dbReference type="Proteomes" id="UP000001357"/>
    </source>
</evidence>
<keyword evidence="3" id="KW-0106">Calcium</keyword>
<dbReference type="Pfam" id="PF00147">
    <property type="entry name" value="Fibrinogen_C"/>
    <property type="match status" value="1"/>
</dbReference>
<evidence type="ECO:0000256" key="2">
    <source>
        <dbReference type="ARBA" id="ARBA00022734"/>
    </source>
</evidence>
<evidence type="ECO:0000256" key="4">
    <source>
        <dbReference type="ARBA" id="ARBA00023157"/>
    </source>
</evidence>
<dbReference type="InterPro" id="IPR036056">
    <property type="entry name" value="Fibrinogen-like_C"/>
</dbReference>
<reference evidence="6 7" key="1">
    <citation type="journal article" date="2008" name="Nature">
        <title>The genome of the choanoflagellate Monosiga brevicollis and the origin of metazoans.</title>
        <authorList>
            <consortium name="JGI Sequencing"/>
            <person name="King N."/>
            <person name="Westbrook M.J."/>
            <person name="Young S.L."/>
            <person name="Kuo A."/>
            <person name="Abedin M."/>
            <person name="Chapman J."/>
            <person name="Fairclough S."/>
            <person name="Hellsten U."/>
            <person name="Isogai Y."/>
            <person name="Letunic I."/>
            <person name="Marr M."/>
            <person name="Pincus D."/>
            <person name="Putnam N."/>
            <person name="Rokas A."/>
            <person name="Wright K.J."/>
            <person name="Zuzow R."/>
            <person name="Dirks W."/>
            <person name="Good M."/>
            <person name="Goodstein D."/>
            <person name="Lemons D."/>
            <person name="Li W."/>
            <person name="Lyons J.B."/>
            <person name="Morris A."/>
            <person name="Nichols S."/>
            <person name="Richter D.J."/>
            <person name="Salamov A."/>
            <person name="Bork P."/>
            <person name="Lim W.A."/>
            <person name="Manning G."/>
            <person name="Miller W.T."/>
            <person name="McGinnis W."/>
            <person name="Shapiro H."/>
            <person name="Tjian R."/>
            <person name="Grigoriev I.V."/>
            <person name="Rokhsar D."/>
        </authorList>
    </citation>
    <scope>NUCLEOTIDE SEQUENCE [LARGE SCALE GENOMIC DNA]</scope>
    <source>
        <strain evidence="7">MX1 / ATCC 50154</strain>
    </source>
</reference>
<evidence type="ECO:0000313" key="6">
    <source>
        <dbReference type="EMBL" id="EDQ84498.1"/>
    </source>
</evidence>
<dbReference type="SUPFAM" id="SSF56496">
    <property type="entry name" value="Fibrinogen C-terminal domain-like"/>
    <property type="match status" value="1"/>
</dbReference>
<dbReference type="Gene3D" id="3.90.215.10">
    <property type="entry name" value="Gamma Fibrinogen, chain A, domain 1"/>
    <property type="match status" value="1"/>
</dbReference>
<keyword evidence="4" id="KW-1015">Disulfide bond</keyword>
<dbReference type="RefSeq" id="XP_001750685.1">
    <property type="nucleotide sequence ID" value="XM_001750633.1"/>
</dbReference>
<accession>A9VDB3</accession>
<dbReference type="InterPro" id="IPR014716">
    <property type="entry name" value="Fibrinogen_a/b/g_C_1"/>
</dbReference>
<feature type="domain" description="Fibrinogen C-terminal" evidence="5">
    <location>
        <begin position="82"/>
        <end position="116"/>
    </location>
</feature>
<sequence>MLTLQERFRVISLGRKSCFASSPASWPAHAPCNIVGRGSGRLADHVPYGLCRLDMPQVKPGVGAVVPLGYAQISNFTPKAVAADGLYAIEIENQIRTVYCDMTTAGGGWTVFATKKTPSFPVFSSLMSGLQLASAINDDSAGHIPAQAQVLEILFKFADSPDYVIYTRTQRDSDLDSFFRGTTLTVSGGANGNWHRVVSNVRSPTTGKVAASGVMLAVVRIHLYRANGISEEHSGTDRWIDLWSGPDGSNKYISADSNAALGTKCIAGICLEHEPVWMMYRTRLDARKVLQADQRPARQLVLFKFATVPDVYTVYSRRESDSTGFSNSLMGIYTTEASATVSDLHAVRHGTRIPRGGPAAATSAISLHFVCTPQTISSRNSGGRCGAPDKQAGNSLQLVVKVTAFSHPWWNLYHKLID</sequence>
<evidence type="ECO:0000256" key="1">
    <source>
        <dbReference type="ARBA" id="ARBA00022723"/>
    </source>
</evidence>
<dbReference type="GO" id="GO:0070492">
    <property type="term" value="F:oligosaccharide binding"/>
    <property type="evidence" value="ECO:0000318"/>
    <property type="project" value="GO_Central"/>
</dbReference>
<evidence type="ECO:0000256" key="3">
    <source>
        <dbReference type="ARBA" id="ARBA00022837"/>
    </source>
</evidence>
<dbReference type="EMBL" id="CH991586">
    <property type="protein sequence ID" value="EDQ84498.1"/>
    <property type="molecule type" value="Genomic_DNA"/>
</dbReference>
<dbReference type="GO" id="GO:0005615">
    <property type="term" value="C:extracellular space"/>
    <property type="evidence" value="ECO:0000318"/>
    <property type="project" value="GO_Central"/>
</dbReference>
<proteinExistence type="predicted"/>